<evidence type="ECO:0000313" key="2">
    <source>
        <dbReference type="Proteomes" id="UP000228380"/>
    </source>
</evidence>
<dbReference type="InterPro" id="IPR036397">
    <property type="entry name" value="RNaseH_sf"/>
</dbReference>
<dbReference type="PANTHER" id="PTHR47723">
    <property type="entry name" value="OS05G0353850 PROTEIN"/>
    <property type="match status" value="1"/>
</dbReference>
<dbReference type="CDD" id="cd06222">
    <property type="entry name" value="RNase_H_like"/>
    <property type="match status" value="1"/>
</dbReference>
<sequence>MAYHVWLDMNAGIFEGRRLPPRMVVDRAISQSGEVIAASALFTVGMARDIWSTSSAVIAHMFALISWVPPPLGHLKVNFVGSMLVDGTTGGVGFVIRDSWGRLVAAEGPRTLGLTVVGAELRATREGLSFVRRVHGADRVLLEGGSSMVIDWIRGVDRYGDGHPLIRDTRRLAQELGGFQAAHVCREANQTAD</sequence>
<dbReference type="RefSeq" id="XP_038974961.1">
    <property type="nucleotide sequence ID" value="XM_039119033.1"/>
</dbReference>
<dbReference type="InterPro" id="IPR044730">
    <property type="entry name" value="RNase_H-like_dom_plant"/>
</dbReference>
<dbReference type="InterPro" id="IPR053151">
    <property type="entry name" value="RNase_H-like"/>
</dbReference>
<evidence type="ECO:0000313" key="3">
    <source>
        <dbReference type="RefSeq" id="XP_038974961.1"/>
    </source>
</evidence>
<gene>
    <name evidence="3" type="primary">LOC120106138</name>
</gene>
<name>A0A8B8ZL87_PHODC</name>
<keyword evidence="2" id="KW-1185">Reference proteome</keyword>
<dbReference type="Gene3D" id="3.30.420.10">
    <property type="entry name" value="Ribonuclease H-like superfamily/Ribonuclease H"/>
    <property type="match status" value="1"/>
</dbReference>
<dbReference type="GeneID" id="120106138"/>
<dbReference type="InterPro" id="IPR012337">
    <property type="entry name" value="RNaseH-like_sf"/>
</dbReference>
<dbReference type="KEGG" id="pda:120106138"/>
<dbReference type="Pfam" id="PF13456">
    <property type="entry name" value="RVT_3"/>
    <property type="match status" value="1"/>
</dbReference>
<dbReference type="GO" id="GO:0004523">
    <property type="term" value="F:RNA-DNA hybrid ribonuclease activity"/>
    <property type="evidence" value="ECO:0007669"/>
    <property type="project" value="InterPro"/>
</dbReference>
<dbReference type="Proteomes" id="UP000228380">
    <property type="component" value="Unplaced"/>
</dbReference>
<feature type="domain" description="RNase H type-1" evidence="1">
    <location>
        <begin position="78"/>
        <end position="193"/>
    </location>
</feature>
<evidence type="ECO:0000259" key="1">
    <source>
        <dbReference type="Pfam" id="PF13456"/>
    </source>
</evidence>
<dbReference type="OrthoDB" id="1906820at2759"/>
<reference evidence="3" key="1">
    <citation type="submission" date="2025-08" db="UniProtKB">
        <authorList>
            <consortium name="RefSeq"/>
        </authorList>
    </citation>
    <scope>IDENTIFICATION</scope>
    <source>
        <tissue evidence="3">Young leaves</tissue>
    </source>
</reference>
<dbReference type="GO" id="GO:0003676">
    <property type="term" value="F:nucleic acid binding"/>
    <property type="evidence" value="ECO:0007669"/>
    <property type="project" value="InterPro"/>
</dbReference>
<dbReference type="SUPFAM" id="SSF53098">
    <property type="entry name" value="Ribonuclease H-like"/>
    <property type="match status" value="1"/>
</dbReference>
<dbReference type="InterPro" id="IPR002156">
    <property type="entry name" value="RNaseH_domain"/>
</dbReference>
<protein>
    <submittedName>
        <fullName evidence="3">Uncharacterized protein LOC120106138</fullName>
    </submittedName>
</protein>
<proteinExistence type="predicted"/>
<organism evidence="2 3">
    <name type="scientific">Phoenix dactylifera</name>
    <name type="common">Date palm</name>
    <dbReference type="NCBI Taxonomy" id="42345"/>
    <lineage>
        <taxon>Eukaryota</taxon>
        <taxon>Viridiplantae</taxon>
        <taxon>Streptophyta</taxon>
        <taxon>Embryophyta</taxon>
        <taxon>Tracheophyta</taxon>
        <taxon>Spermatophyta</taxon>
        <taxon>Magnoliopsida</taxon>
        <taxon>Liliopsida</taxon>
        <taxon>Arecaceae</taxon>
        <taxon>Coryphoideae</taxon>
        <taxon>Phoeniceae</taxon>
        <taxon>Phoenix</taxon>
    </lineage>
</organism>
<dbReference type="PANTHER" id="PTHR47723:SF24">
    <property type="entry name" value="RNASE H TYPE-1 DOMAIN-CONTAINING PROTEIN"/>
    <property type="match status" value="1"/>
</dbReference>
<accession>A0A8B8ZL87</accession>
<dbReference type="AlphaFoldDB" id="A0A8B8ZL87"/>